<dbReference type="HAMAP" id="MF_03052">
    <property type="entry name" value="MOC2B"/>
    <property type="match status" value="1"/>
</dbReference>
<dbReference type="SUPFAM" id="SSF54690">
    <property type="entry name" value="Molybdopterin synthase subunit MoaE"/>
    <property type="match status" value="1"/>
</dbReference>
<dbReference type="InterPro" id="IPR028888">
    <property type="entry name" value="MOCS2B_euk"/>
</dbReference>
<gene>
    <name evidence="4" type="ORF">AGERDE_LOCUS6052</name>
</gene>
<name>A0A9N9AS88_9GLOM</name>
<evidence type="ECO:0000256" key="2">
    <source>
        <dbReference type="ARBA" id="ARBA00022679"/>
    </source>
</evidence>
<dbReference type="Gene3D" id="3.90.1170.40">
    <property type="entry name" value="Molybdopterin biosynthesis MoaE subunit"/>
    <property type="match status" value="1"/>
</dbReference>
<keyword evidence="1" id="KW-0963">Cytoplasm</keyword>
<dbReference type="InterPro" id="IPR036563">
    <property type="entry name" value="MoaE_sf"/>
</dbReference>
<dbReference type="GO" id="GO:0006777">
    <property type="term" value="P:Mo-molybdopterin cofactor biosynthetic process"/>
    <property type="evidence" value="ECO:0007669"/>
    <property type="project" value="UniProtKB-KW"/>
</dbReference>
<dbReference type="PANTHER" id="PTHR23404">
    <property type="entry name" value="MOLYBDOPTERIN SYNTHASE RELATED"/>
    <property type="match status" value="1"/>
</dbReference>
<dbReference type="EMBL" id="CAJVPL010000892">
    <property type="protein sequence ID" value="CAG8538191.1"/>
    <property type="molecule type" value="Genomic_DNA"/>
</dbReference>
<dbReference type="GO" id="GO:0030366">
    <property type="term" value="F:molybdopterin synthase activity"/>
    <property type="evidence" value="ECO:0007669"/>
    <property type="project" value="InterPro"/>
</dbReference>
<evidence type="ECO:0000313" key="4">
    <source>
        <dbReference type="EMBL" id="CAG8538191.1"/>
    </source>
</evidence>
<keyword evidence="3" id="KW-0501">Molybdenum cofactor biosynthesis</keyword>
<dbReference type="CDD" id="cd00756">
    <property type="entry name" value="MoaE"/>
    <property type="match status" value="1"/>
</dbReference>
<reference evidence="4" key="1">
    <citation type="submission" date="2021-06" db="EMBL/GenBank/DDBJ databases">
        <authorList>
            <person name="Kallberg Y."/>
            <person name="Tangrot J."/>
            <person name="Rosling A."/>
        </authorList>
    </citation>
    <scope>NUCLEOTIDE SEQUENCE</scope>
    <source>
        <strain evidence="4">MT106</strain>
    </source>
</reference>
<dbReference type="Proteomes" id="UP000789831">
    <property type="component" value="Unassembled WGS sequence"/>
</dbReference>
<dbReference type="GO" id="GO:1990140">
    <property type="term" value="C:molybdopterin synthase complex"/>
    <property type="evidence" value="ECO:0007669"/>
    <property type="project" value="InterPro"/>
</dbReference>
<proteinExistence type="inferred from homology"/>
<comment type="caution">
    <text evidence="4">The sequence shown here is derived from an EMBL/GenBank/DDBJ whole genome shotgun (WGS) entry which is preliminary data.</text>
</comment>
<evidence type="ECO:0000313" key="5">
    <source>
        <dbReference type="Proteomes" id="UP000789831"/>
    </source>
</evidence>
<evidence type="ECO:0000256" key="1">
    <source>
        <dbReference type="ARBA" id="ARBA00022490"/>
    </source>
</evidence>
<dbReference type="FunFam" id="3.90.1170.40:FF:000002">
    <property type="entry name" value="Molybdopterin synthase catalytic subunit"/>
    <property type="match status" value="1"/>
</dbReference>
<accession>A0A9N9AS88</accession>
<keyword evidence="5" id="KW-1185">Reference proteome</keyword>
<dbReference type="Pfam" id="PF02391">
    <property type="entry name" value="MoaE"/>
    <property type="match status" value="1"/>
</dbReference>
<evidence type="ECO:0000256" key="3">
    <source>
        <dbReference type="ARBA" id="ARBA00023150"/>
    </source>
</evidence>
<dbReference type="InterPro" id="IPR003448">
    <property type="entry name" value="Mopterin_biosynth_MoaE"/>
</dbReference>
<protein>
    <submittedName>
        <fullName evidence="4">3674_t:CDS:1</fullName>
    </submittedName>
</protein>
<dbReference type="AlphaFoldDB" id="A0A9N9AS88"/>
<sequence length="151" mass="17023">SITNIKQRHMAEINFVKLTNDLLNIQEIIDLVKDDGAGAISTFSGTTRNTFNDKQVLRLDYEAYIPMATEILNNLITSARAQWSLTKVAIYHRLETVPVGETSVVIAVSSVHRHESLKAVEWLIDQVKEKAPIWKKEVYGGGEVESAWKEN</sequence>
<organism evidence="4 5">
    <name type="scientific">Ambispora gerdemannii</name>
    <dbReference type="NCBI Taxonomy" id="144530"/>
    <lineage>
        <taxon>Eukaryota</taxon>
        <taxon>Fungi</taxon>
        <taxon>Fungi incertae sedis</taxon>
        <taxon>Mucoromycota</taxon>
        <taxon>Glomeromycotina</taxon>
        <taxon>Glomeromycetes</taxon>
        <taxon>Archaeosporales</taxon>
        <taxon>Ambisporaceae</taxon>
        <taxon>Ambispora</taxon>
    </lineage>
</organism>
<feature type="non-terminal residue" evidence="4">
    <location>
        <position position="1"/>
    </location>
</feature>
<keyword evidence="2" id="KW-0808">Transferase</keyword>
<dbReference type="OrthoDB" id="5531344at2759"/>